<organism evidence="2 3">
    <name type="scientific">Crenobacter intestini</name>
    <dbReference type="NCBI Taxonomy" id="2563443"/>
    <lineage>
        <taxon>Bacteria</taxon>
        <taxon>Pseudomonadati</taxon>
        <taxon>Pseudomonadota</taxon>
        <taxon>Betaproteobacteria</taxon>
        <taxon>Neisseriales</taxon>
        <taxon>Neisseriaceae</taxon>
        <taxon>Crenobacter</taxon>
    </lineage>
</organism>
<evidence type="ECO:0000313" key="3">
    <source>
        <dbReference type="Proteomes" id="UP000308891"/>
    </source>
</evidence>
<dbReference type="EMBL" id="STGJ01000033">
    <property type="protein sequence ID" value="TIC78423.1"/>
    <property type="molecule type" value="Genomic_DNA"/>
</dbReference>
<feature type="domain" description="Helix-turn-helix" evidence="1">
    <location>
        <begin position="103"/>
        <end position="148"/>
    </location>
</feature>
<dbReference type="Proteomes" id="UP000308891">
    <property type="component" value="Unassembled WGS sequence"/>
</dbReference>
<protein>
    <submittedName>
        <fullName evidence="2">Helix-turn-helix domain-containing protein</fullName>
    </submittedName>
</protein>
<keyword evidence="3" id="KW-1185">Reference proteome</keyword>
<accession>A0A4V4N6X9</accession>
<evidence type="ECO:0000259" key="1">
    <source>
        <dbReference type="Pfam" id="PF12728"/>
    </source>
</evidence>
<gene>
    <name evidence="2" type="ORF">E5K04_16400</name>
</gene>
<dbReference type="OrthoDB" id="9182156at2"/>
<comment type="caution">
    <text evidence="2">The sequence shown here is derived from an EMBL/GenBank/DDBJ whole genome shotgun (WGS) entry which is preliminary data.</text>
</comment>
<sequence>MREADGLILQGKKKAALEGGSFQVDRLEANRETAGFQPVGVRPAFGVQENPEDRLLESHWATVFVATVAFQKPRGSHSGESHKGQTMHQSNTAAQKFTDPAGACVRLSISRPTLYRLIANDPSFPPKLKIGRVTRFEVAALDRWMLAQATAS</sequence>
<dbReference type="Pfam" id="PF12728">
    <property type="entry name" value="HTH_17"/>
    <property type="match status" value="1"/>
</dbReference>
<proteinExistence type="predicted"/>
<name>A0A4V4N6X9_9NEIS</name>
<reference evidence="2 3" key="1">
    <citation type="submission" date="2019-04" db="EMBL/GenBank/DDBJ databases">
        <title>Crenobacter sp. nov.</title>
        <authorList>
            <person name="Shi S."/>
        </authorList>
    </citation>
    <scope>NUCLEOTIDE SEQUENCE [LARGE SCALE GENOMIC DNA]</scope>
    <source>
        <strain evidence="2 3">GY 70310</strain>
    </source>
</reference>
<dbReference type="AlphaFoldDB" id="A0A4V4N6X9"/>
<evidence type="ECO:0000313" key="2">
    <source>
        <dbReference type="EMBL" id="TIC78423.1"/>
    </source>
</evidence>
<dbReference type="RefSeq" id="WP_136555918.1">
    <property type="nucleotide sequence ID" value="NZ_STGJ01000033.1"/>
</dbReference>
<dbReference type="InterPro" id="IPR041657">
    <property type="entry name" value="HTH_17"/>
</dbReference>